<keyword evidence="2" id="KW-1185">Reference proteome</keyword>
<dbReference type="EMBL" id="ML119808">
    <property type="protein sequence ID" value="RPA73866.1"/>
    <property type="molecule type" value="Genomic_DNA"/>
</dbReference>
<dbReference type="STRING" id="1160509.A0A3N4HLT6"/>
<dbReference type="Proteomes" id="UP000275078">
    <property type="component" value="Unassembled WGS sequence"/>
</dbReference>
<dbReference type="OrthoDB" id="4364812at2759"/>
<protein>
    <submittedName>
        <fullName evidence="1">Uncharacterized protein</fullName>
    </submittedName>
</protein>
<gene>
    <name evidence="1" type="ORF">BJ508DRAFT_418867</name>
</gene>
<accession>A0A3N4HLT6</accession>
<dbReference type="AlphaFoldDB" id="A0A3N4HLT6"/>
<name>A0A3N4HLT6_ASCIM</name>
<reference evidence="1 2" key="1">
    <citation type="journal article" date="2018" name="Nat. Ecol. Evol.">
        <title>Pezizomycetes genomes reveal the molecular basis of ectomycorrhizal truffle lifestyle.</title>
        <authorList>
            <person name="Murat C."/>
            <person name="Payen T."/>
            <person name="Noel B."/>
            <person name="Kuo A."/>
            <person name="Morin E."/>
            <person name="Chen J."/>
            <person name="Kohler A."/>
            <person name="Krizsan K."/>
            <person name="Balestrini R."/>
            <person name="Da Silva C."/>
            <person name="Montanini B."/>
            <person name="Hainaut M."/>
            <person name="Levati E."/>
            <person name="Barry K.W."/>
            <person name="Belfiori B."/>
            <person name="Cichocki N."/>
            <person name="Clum A."/>
            <person name="Dockter R.B."/>
            <person name="Fauchery L."/>
            <person name="Guy J."/>
            <person name="Iotti M."/>
            <person name="Le Tacon F."/>
            <person name="Lindquist E.A."/>
            <person name="Lipzen A."/>
            <person name="Malagnac F."/>
            <person name="Mello A."/>
            <person name="Molinier V."/>
            <person name="Miyauchi S."/>
            <person name="Poulain J."/>
            <person name="Riccioni C."/>
            <person name="Rubini A."/>
            <person name="Sitrit Y."/>
            <person name="Splivallo R."/>
            <person name="Traeger S."/>
            <person name="Wang M."/>
            <person name="Zifcakova L."/>
            <person name="Wipf D."/>
            <person name="Zambonelli A."/>
            <person name="Paolocci F."/>
            <person name="Nowrousian M."/>
            <person name="Ottonello S."/>
            <person name="Baldrian P."/>
            <person name="Spatafora J.W."/>
            <person name="Henrissat B."/>
            <person name="Nagy L.G."/>
            <person name="Aury J.M."/>
            <person name="Wincker P."/>
            <person name="Grigoriev I.V."/>
            <person name="Bonfante P."/>
            <person name="Martin F.M."/>
        </authorList>
    </citation>
    <scope>NUCLEOTIDE SEQUENCE [LARGE SCALE GENOMIC DNA]</scope>
    <source>
        <strain evidence="1 2">RN42</strain>
    </source>
</reference>
<organism evidence="1 2">
    <name type="scientific">Ascobolus immersus RN42</name>
    <dbReference type="NCBI Taxonomy" id="1160509"/>
    <lineage>
        <taxon>Eukaryota</taxon>
        <taxon>Fungi</taxon>
        <taxon>Dikarya</taxon>
        <taxon>Ascomycota</taxon>
        <taxon>Pezizomycotina</taxon>
        <taxon>Pezizomycetes</taxon>
        <taxon>Pezizales</taxon>
        <taxon>Ascobolaceae</taxon>
        <taxon>Ascobolus</taxon>
    </lineage>
</organism>
<proteinExistence type="predicted"/>
<evidence type="ECO:0000313" key="2">
    <source>
        <dbReference type="Proteomes" id="UP000275078"/>
    </source>
</evidence>
<evidence type="ECO:0000313" key="1">
    <source>
        <dbReference type="EMBL" id="RPA73866.1"/>
    </source>
</evidence>
<sequence>MAALQSSEEIDTPLEATPPWGYSPVERYVLTHWDTNSTLSTSDQRLSLIRKFLAADALARIGQPPDINDHDNGDIFTANVQIGVTEGQIRDILAPWRSLRQREAAIYYGESVTELWIRTCYTEGSDEKFQELVEEGDLDTFDTLDSEDPNVETLIGRILNNKAQYDFGADWKKILDVMPEIVVRPEPRKQIAELRRACREMLDQAGGVMEDMDQRVWESKRNLIQGLCVANYMVIIDQEALDTGNLLFAFLDNHGDLVTQVRLPACEAQEVSGGWSARGVDRWYQYVEDDGEPGPKYEMECEAGRELYFGH</sequence>